<protein>
    <submittedName>
        <fullName evidence="1">Putative capsule polysaccharide biosynthesis protein</fullName>
    </submittedName>
</protein>
<reference evidence="1 2" key="1">
    <citation type="submission" date="2018-02" db="EMBL/GenBank/DDBJ databases">
        <title>Complete genome of the streamlined marine actinobacterium Pontimonas salivibrio CL-TW6 adapted to coastal planktonic lifestype.</title>
        <authorList>
            <person name="Cho B.C."/>
            <person name="Hardies S.C."/>
            <person name="Jang G.I."/>
            <person name="Hwang C.Y."/>
        </authorList>
    </citation>
    <scope>NUCLEOTIDE SEQUENCE [LARGE SCALE GENOMIC DNA]</scope>
    <source>
        <strain evidence="1 2">CL-TW6</strain>
    </source>
</reference>
<dbReference type="EMBL" id="CP026923">
    <property type="protein sequence ID" value="AVG24676.1"/>
    <property type="molecule type" value="Genomic_DNA"/>
</dbReference>
<gene>
    <name evidence="1" type="ORF">C3B54_111750</name>
</gene>
<dbReference type="AlphaFoldDB" id="A0A2L2BSN2"/>
<proteinExistence type="predicted"/>
<evidence type="ECO:0000313" key="2">
    <source>
        <dbReference type="Proteomes" id="UP000243077"/>
    </source>
</evidence>
<accession>A0A2L2BSN2</accession>
<dbReference type="SUPFAM" id="SSF53756">
    <property type="entry name" value="UDP-Glycosyltransferase/glycogen phosphorylase"/>
    <property type="match status" value="1"/>
</dbReference>
<dbReference type="GO" id="GO:0015774">
    <property type="term" value="P:polysaccharide transport"/>
    <property type="evidence" value="ECO:0007669"/>
    <property type="project" value="InterPro"/>
</dbReference>
<dbReference type="Gene3D" id="3.40.50.2000">
    <property type="entry name" value="Glycogen Phosphorylase B"/>
    <property type="match status" value="1"/>
</dbReference>
<keyword evidence="2" id="KW-1185">Reference proteome</keyword>
<dbReference type="KEGG" id="psai:C3B54_111750"/>
<evidence type="ECO:0000313" key="1">
    <source>
        <dbReference type="EMBL" id="AVG24676.1"/>
    </source>
</evidence>
<dbReference type="OrthoDB" id="9782449at2"/>
<sequence length="507" mass="57385">MSVNRVAFVAYEPWETRVASRFLTRLKEEDPSLETLLIVADPFQIRNNRGSRRLRKLAESASHRTAVIFEDLLEWHKTIPSVDQRDALTRVETIAKSEGIDYLDAVMSSDPHLMPRERAPFYHPLTQAEKNAASVLVFEKVLDTLDAFAPDVVVMMWDQYLVKNFVGAVCRARNIPVRVFRRVRYKDYLKLDYFFLPISQEPGESLTAPNTKENLRAEIEAFGNSLYPNNLAVTEAGFVEQCHNAPLKAIGQVLARGWKAQVRKLQTGPFSRPRKFRWLRYWVSINRRVHLYLLMKVFRSFRYIFDRKTLTGEGALPERFVVVPLHFRPESAILTQGLGTEDDDVVEQVARTLKGIDPEVACVVLEHPSMIEDRRYAFYRKLKSWGNVVIADPVIPTQELIQRSLGVITISGTVGLEASIAGIPVHVAGYPEYLGAIQSHGSEALQAFLTACANDEGPVSGEGALSYLEKHCHEGWQGDLGWAAIKSEEALEETVTTLREMFHASTK</sequence>
<organism evidence="1 2">
    <name type="scientific">Pontimonas salivibrio</name>
    <dbReference type="NCBI Taxonomy" id="1159327"/>
    <lineage>
        <taxon>Bacteria</taxon>
        <taxon>Bacillati</taxon>
        <taxon>Actinomycetota</taxon>
        <taxon>Actinomycetes</taxon>
        <taxon>Micrococcales</taxon>
        <taxon>Microbacteriaceae</taxon>
        <taxon>Pontimonas</taxon>
    </lineage>
</organism>
<dbReference type="Proteomes" id="UP000243077">
    <property type="component" value="Chromosome"/>
</dbReference>
<name>A0A2L2BSN2_9MICO</name>
<dbReference type="GO" id="GO:0000271">
    <property type="term" value="P:polysaccharide biosynthetic process"/>
    <property type="evidence" value="ECO:0007669"/>
    <property type="project" value="InterPro"/>
</dbReference>
<dbReference type="Pfam" id="PF05159">
    <property type="entry name" value="Capsule_synth"/>
    <property type="match status" value="1"/>
</dbReference>
<dbReference type="RefSeq" id="WP_158665619.1">
    <property type="nucleotide sequence ID" value="NZ_CP026923.1"/>
</dbReference>
<dbReference type="InterPro" id="IPR007833">
    <property type="entry name" value="Capsule_polysaccharide_synth"/>
</dbReference>